<gene>
    <name evidence="2" type="ORF">BVRB_020680</name>
</gene>
<dbReference type="Proteomes" id="UP000035740">
    <property type="component" value="Unassembled WGS sequence"/>
</dbReference>
<dbReference type="AlphaFoldDB" id="A0A0J8DUN9"/>
<sequence>EESTRPDELPRRPELQGALPALGPSNLLDDAGRDRNRRFSWDCDRAYVLLSGGCVPDHDQAEQKIAEDAAISSCNDARGSSIYTT</sequence>
<feature type="non-terminal residue" evidence="2">
    <location>
        <position position="1"/>
    </location>
</feature>
<feature type="region of interest" description="Disordered" evidence="1">
    <location>
        <begin position="1"/>
        <end position="33"/>
    </location>
</feature>
<accession>A0A0J8DUN9</accession>
<evidence type="ECO:0000256" key="1">
    <source>
        <dbReference type="SAM" id="MobiDB-lite"/>
    </source>
</evidence>
<proteinExistence type="predicted"/>
<name>A0A0J8DUN9_BETVV</name>
<protein>
    <submittedName>
        <fullName evidence="2">Uncharacterized protein</fullName>
    </submittedName>
</protein>
<evidence type="ECO:0000313" key="2">
    <source>
        <dbReference type="EMBL" id="KMS94510.1"/>
    </source>
</evidence>
<feature type="compositionally biased region" description="Basic and acidic residues" evidence="1">
    <location>
        <begin position="1"/>
        <end position="14"/>
    </location>
</feature>
<reference evidence="2 3" key="1">
    <citation type="journal article" date="2014" name="Nature">
        <title>The genome of the recently domesticated crop plant sugar beet (Beta vulgaris).</title>
        <authorList>
            <person name="Dohm J.C."/>
            <person name="Minoche A.E."/>
            <person name="Holtgrawe D."/>
            <person name="Capella-Gutierrez S."/>
            <person name="Zakrzewski F."/>
            <person name="Tafer H."/>
            <person name="Rupp O."/>
            <person name="Sorensen T.R."/>
            <person name="Stracke R."/>
            <person name="Reinhardt R."/>
            <person name="Goesmann A."/>
            <person name="Kraft T."/>
            <person name="Schulz B."/>
            <person name="Stadler P.F."/>
            <person name="Schmidt T."/>
            <person name="Gabaldon T."/>
            <person name="Lehrach H."/>
            <person name="Weisshaar B."/>
            <person name="Himmelbauer H."/>
        </authorList>
    </citation>
    <scope>NUCLEOTIDE SEQUENCE [LARGE SCALE GENOMIC DNA]</scope>
    <source>
        <tissue evidence="2">Taproot</tissue>
    </source>
</reference>
<dbReference type="Gramene" id="KMS94510">
    <property type="protein sequence ID" value="KMS94510"/>
    <property type="gene ID" value="BVRB_020680"/>
</dbReference>
<dbReference type="EMBL" id="KQ092880">
    <property type="protein sequence ID" value="KMS94510.1"/>
    <property type="molecule type" value="Genomic_DNA"/>
</dbReference>
<keyword evidence="3" id="KW-1185">Reference proteome</keyword>
<organism evidence="2 3">
    <name type="scientific">Beta vulgaris subsp. vulgaris</name>
    <name type="common">Beet</name>
    <dbReference type="NCBI Taxonomy" id="3555"/>
    <lineage>
        <taxon>Eukaryota</taxon>
        <taxon>Viridiplantae</taxon>
        <taxon>Streptophyta</taxon>
        <taxon>Embryophyta</taxon>
        <taxon>Tracheophyta</taxon>
        <taxon>Spermatophyta</taxon>
        <taxon>Magnoliopsida</taxon>
        <taxon>eudicotyledons</taxon>
        <taxon>Gunneridae</taxon>
        <taxon>Pentapetalae</taxon>
        <taxon>Caryophyllales</taxon>
        <taxon>Chenopodiaceae</taxon>
        <taxon>Betoideae</taxon>
        <taxon>Beta</taxon>
    </lineage>
</organism>
<evidence type="ECO:0000313" key="3">
    <source>
        <dbReference type="Proteomes" id="UP000035740"/>
    </source>
</evidence>